<feature type="signal peptide" evidence="1">
    <location>
        <begin position="1"/>
        <end position="18"/>
    </location>
</feature>
<accession>A0ABU1QY07</accession>
<comment type="caution">
    <text evidence="2">The sequence shown here is derived from an EMBL/GenBank/DDBJ whole genome shotgun (WGS) entry which is preliminary data.</text>
</comment>
<evidence type="ECO:0000256" key="1">
    <source>
        <dbReference type="SAM" id="SignalP"/>
    </source>
</evidence>
<gene>
    <name evidence="2" type="ORF">J2W84_002600</name>
</gene>
<protein>
    <recommendedName>
        <fullName evidence="4">Lipoprotein</fullName>
    </recommendedName>
</protein>
<evidence type="ECO:0000313" key="2">
    <source>
        <dbReference type="EMBL" id="MDR6805554.1"/>
    </source>
</evidence>
<dbReference type="EMBL" id="JAVDTI010000002">
    <property type="protein sequence ID" value="MDR6805554.1"/>
    <property type="molecule type" value="Genomic_DNA"/>
</dbReference>
<keyword evidence="3" id="KW-1185">Reference proteome</keyword>
<name>A0ABU1QY07_9BACT</name>
<feature type="chain" id="PRO_5047297258" description="Lipoprotein" evidence="1">
    <location>
        <begin position="19"/>
        <end position="163"/>
    </location>
</feature>
<proteinExistence type="predicted"/>
<evidence type="ECO:0008006" key="4">
    <source>
        <dbReference type="Google" id="ProtNLM"/>
    </source>
</evidence>
<reference evidence="2 3" key="1">
    <citation type="submission" date="2023-07" db="EMBL/GenBank/DDBJ databases">
        <title>Sorghum-associated microbial communities from plants grown in Nebraska, USA.</title>
        <authorList>
            <person name="Schachtman D."/>
        </authorList>
    </citation>
    <scope>NUCLEOTIDE SEQUENCE [LARGE SCALE GENOMIC DNA]</scope>
    <source>
        <strain evidence="2 3">BE57</strain>
    </source>
</reference>
<dbReference type="PROSITE" id="PS51257">
    <property type="entry name" value="PROKAR_LIPOPROTEIN"/>
    <property type="match status" value="1"/>
</dbReference>
<evidence type="ECO:0000313" key="3">
    <source>
        <dbReference type="Proteomes" id="UP001264980"/>
    </source>
</evidence>
<dbReference type="RefSeq" id="WP_309983503.1">
    <property type="nucleotide sequence ID" value="NZ_JAVDTI010000002.1"/>
</dbReference>
<organism evidence="2 3">
    <name type="scientific">Dyadobacter fermentans</name>
    <dbReference type="NCBI Taxonomy" id="94254"/>
    <lineage>
        <taxon>Bacteria</taxon>
        <taxon>Pseudomonadati</taxon>
        <taxon>Bacteroidota</taxon>
        <taxon>Cytophagia</taxon>
        <taxon>Cytophagales</taxon>
        <taxon>Spirosomataceae</taxon>
        <taxon>Dyadobacter</taxon>
    </lineage>
</organism>
<dbReference type="Proteomes" id="UP001264980">
    <property type="component" value="Unassembled WGS sequence"/>
</dbReference>
<keyword evidence="1" id="KW-0732">Signal</keyword>
<sequence>MKKLYGVLVLSASILLFGCPSDPDPDPTTPPATVKECNNGDVKFYDVLAKKSINCWDNTFGSPTQGVFSVLTLTQNRFQSCVNGKFELKGLTENIVSFKNVTEKTISFDYTITQNYSGNIRQHQGFVSNLKPGAVDEVNTGDNTFYNLNGSQLQVVVNKITAK</sequence>